<feature type="non-terminal residue" evidence="4">
    <location>
        <position position="188"/>
    </location>
</feature>
<gene>
    <name evidence="4" type="ORF">IscW_ISCW019588</name>
</gene>
<dbReference type="InterPro" id="IPR001313">
    <property type="entry name" value="Pumilio_RNA-bd_rpt"/>
</dbReference>
<sequence length="188" mass="21516">QVFGLSTHPYGCRVIQRILEHCTGDQTCPVLEELHQHTEQLVQDQYGNYVVQHVLEHGRPEDKNKIVNVVRGKVLPLSQHKFASNVVEKCVTHASRSERAVLIEEVCSFLDGVFMQLLWGRIGAPELACSPCRPHSALYTMMKDQYANYVVQKMIEVAEPPQRKLLLHKIRPHVPSLRKYTYGKHILA</sequence>
<evidence type="ECO:0000256" key="1">
    <source>
        <dbReference type="ARBA" id="ARBA00022737"/>
    </source>
</evidence>
<dbReference type="EnsemblMetazoa" id="ISCW019588-RA">
    <property type="protein sequence ID" value="ISCW019588-PA"/>
    <property type="gene ID" value="ISCW019588"/>
</dbReference>
<keyword evidence="1" id="KW-0677">Repeat</keyword>
<dbReference type="AlphaFoldDB" id="B7PV79"/>
<dbReference type="InterPro" id="IPR033133">
    <property type="entry name" value="PUM-HD"/>
</dbReference>
<dbReference type="VEuPathDB" id="VectorBase:ISCP_010406"/>
<keyword evidence="6" id="KW-1185">Reference proteome</keyword>
<dbReference type="PANTHER" id="PTHR12537:SF12">
    <property type="entry name" value="MATERNAL PROTEIN PUMILIO"/>
    <property type="match status" value="1"/>
</dbReference>
<keyword evidence="7" id="KW-1267">Proteomics identification</keyword>
<protein>
    <submittedName>
        <fullName evidence="4 5">Pumilio, putative</fullName>
    </submittedName>
</protein>
<evidence type="ECO:0007829" key="7">
    <source>
        <dbReference type="PeptideAtlas" id="B7PV79"/>
    </source>
</evidence>
<dbReference type="PROSITE" id="PS50303">
    <property type="entry name" value="PUM_HD"/>
    <property type="match status" value="1"/>
</dbReference>
<dbReference type="SUPFAM" id="SSF48371">
    <property type="entry name" value="ARM repeat"/>
    <property type="match status" value="1"/>
</dbReference>
<feature type="repeat" description="Pumilio" evidence="2">
    <location>
        <begin position="126"/>
        <end position="168"/>
    </location>
</feature>
<dbReference type="Pfam" id="PF00806">
    <property type="entry name" value="PUF"/>
    <property type="match status" value="4"/>
</dbReference>
<accession>B7PV79</accession>
<evidence type="ECO:0000259" key="3">
    <source>
        <dbReference type="PROSITE" id="PS50303"/>
    </source>
</evidence>
<dbReference type="OrthoDB" id="668540at2759"/>
<dbReference type="STRING" id="6945.B7PV79"/>
<dbReference type="EMBL" id="ABJB010153205">
    <property type="status" value="NOT_ANNOTATED_CDS"/>
    <property type="molecule type" value="Genomic_DNA"/>
</dbReference>
<dbReference type="EMBL" id="DS798279">
    <property type="protein sequence ID" value="EEC10501.1"/>
    <property type="molecule type" value="Genomic_DNA"/>
</dbReference>
<evidence type="ECO:0000313" key="5">
    <source>
        <dbReference type="EnsemblMetazoa" id="ISCW019588-PA"/>
    </source>
</evidence>
<dbReference type="HOGENOM" id="CLU_1444370_0_0_1"/>
<dbReference type="GO" id="GO:0003723">
    <property type="term" value="F:RNA binding"/>
    <property type="evidence" value="ECO:0007669"/>
    <property type="project" value="InterPro"/>
</dbReference>
<evidence type="ECO:0000313" key="4">
    <source>
        <dbReference type="EMBL" id="EEC10501.1"/>
    </source>
</evidence>
<dbReference type="SMART" id="SM00025">
    <property type="entry name" value="Pumilio"/>
    <property type="match status" value="4"/>
</dbReference>
<dbReference type="EMBL" id="ABJB010308183">
    <property type="status" value="NOT_ANNOTATED_CDS"/>
    <property type="molecule type" value="Genomic_DNA"/>
</dbReference>
<dbReference type="Proteomes" id="UP000001555">
    <property type="component" value="Unassembled WGS sequence"/>
</dbReference>
<feature type="domain" description="PUM-HD" evidence="3">
    <location>
        <begin position="1"/>
        <end position="188"/>
    </location>
</feature>
<dbReference type="InterPro" id="IPR011989">
    <property type="entry name" value="ARM-like"/>
</dbReference>
<feature type="repeat" description="Pumilio" evidence="2">
    <location>
        <begin position="33"/>
        <end position="68"/>
    </location>
</feature>
<dbReference type="VEuPathDB" id="VectorBase:ISCI019588"/>
<evidence type="ECO:0000256" key="2">
    <source>
        <dbReference type="PROSITE-ProRule" id="PRU00317"/>
    </source>
</evidence>
<dbReference type="InterPro" id="IPR016024">
    <property type="entry name" value="ARM-type_fold"/>
</dbReference>
<evidence type="ECO:0000313" key="6">
    <source>
        <dbReference type="Proteomes" id="UP000001555"/>
    </source>
</evidence>
<organism>
    <name type="scientific">Ixodes scapularis</name>
    <name type="common">Black-legged tick</name>
    <name type="synonym">Deer tick</name>
    <dbReference type="NCBI Taxonomy" id="6945"/>
    <lineage>
        <taxon>Eukaryota</taxon>
        <taxon>Metazoa</taxon>
        <taxon>Ecdysozoa</taxon>
        <taxon>Arthropoda</taxon>
        <taxon>Chelicerata</taxon>
        <taxon>Arachnida</taxon>
        <taxon>Acari</taxon>
        <taxon>Parasitiformes</taxon>
        <taxon>Ixodida</taxon>
        <taxon>Ixodoidea</taxon>
        <taxon>Ixodidae</taxon>
        <taxon>Ixodinae</taxon>
        <taxon>Ixodes</taxon>
    </lineage>
</organism>
<reference evidence="4 6" key="1">
    <citation type="submission" date="2008-03" db="EMBL/GenBank/DDBJ databases">
        <title>Annotation of Ixodes scapularis.</title>
        <authorList>
            <consortium name="Ixodes scapularis Genome Project Consortium"/>
            <person name="Caler E."/>
            <person name="Hannick L.I."/>
            <person name="Bidwell S."/>
            <person name="Joardar V."/>
            <person name="Thiagarajan M."/>
            <person name="Amedeo P."/>
            <person name="Galinsky K.J."/>
            <person name="Schobel S."/>
            <person name="Inman J."/>
            <person name="Hostetler J."/>
            <person name="Miller J."/>
            <person name="Hammond M."/>
            <person name="Megy K."/>
            <person name="Lawson D."/>
            <person name="Kodira C."/>
            <person name="Sutton G."/>
            <person name="Meyer J."/>
            <person name="Hill C.A."/>
            <person name="Birren B."/>
            <person name="Nene V."/>
            <person name="Collins F."/>
            <person name="Alarcon-Chaidez F."/>
            <person name="Wikel S."/>
            <person name="Strausberg R."/>
        </authorList>
    </citation>
    <scope>NUCLEOTIDE SEQUENCE [LARGE SCALE GENOMIC DNA]</scope>
    <source>
        <strain evidence="6">Wikel</strain>
        <strain evidence="4">Wikel colony</strain>
    </source>
</reference>
<proteinExistence type="evidence at protein level"/>
<dbReference type="Gene3D" id="1.25.10.10">
    <property type="entry name" value="Leucine-rich Repeat Variant"/>
    <property type="match status" value="1"/>
</dbReference>
<dbReference type="PaxDb" id="6945-B7PV79"/>
<reference evidence="5" key="2">
    <citation type="submission" date="2020-05" db="UniProtKB">
        <authorList>
            <consortium name="EnsemblMetazoa"/>
        </authorList>
    </citation>
    <scope>IDENTIFICATION</scope>
    <source>
        <strain evidence="5">wikel</strain>
    </source>
</reference>
<feature type="repeat" description="Pumilio" evidence="2">
    <location>
        <begin position="1"/>
        <end position="32"/>
    </location>
</feature>
<name>B7PV79_IXOSC</name>
<feature type="non-terminal residue" evidence="4">
    <location>
        <position position="1"/>
    </location>
</feature>
<dbReference type="VEuPathDB" id="VectorBase:ISCW019588"/>
<dbReference type="PANTHER" id="PTHR12537">
    <property type="entry name" value="RNA BINDING PROTEIN PUMILIO-RELATED"/>
    <property type="match status" value="1"/>
</dbReference>
<feature type="repeat" description="Pumilio" evidence="2">
    <location>
        <begin position="69"/>
        <end position="104"/>
    </location>
</feature>
<dbReference type="PROSITE" id="PS50302">
    <property type="entry name" value="PUM"/>
    <property type="match status" value="4"/>
</dbReference>